<evidence type="ECO:0000256" key="1">
    <source>
        <dbReference type="ARBA" id="ARBA00023015"/>
    </source>
</evidence>
<keyword evidence="2" id="KW-0238">DNA-binding</keyword>
<comment type="caution">
    <text evidence="5">The sequence shown here is derived from an EMBL/GenBank/DDBJ whole genome shotgun (WGS) entry which is preliminary data.</text>
</comment>
<dbReference type="InterPro" id="IPR008920">
    <property type="entry name" value="TF_FadR/GntR_C"/>
</dbReference>
<dbReference type="Proteomes" id="UP001142372">
    <property type="component" value="Unassembled WGS sequence"/>
</dbReference>
<dbReference type="Pfam" id="PF07729">
    <property type="entry name" value="FCD"/>
    <property type="match status" value="1"/>
</dbReference>
<dbReference type="GO" id="GO:0003700">
    <property type="term" value="F:DNA-binding transcription factor activity"/>
    <property type="evidence" value="ECO:0007669"/>
    <property type="project" value="InterPro"/>
</dbReference>
<dbReference type="SMART" id="SM00345">
    <property type="entry name" value="HTH_GNTR"/>
    <property type="match status" value="1"/>
</dbReference>
<dbReference type="RefSeq" id="WP_271176974.1">
    <property type="nucleotide sequence ID" value="NZ_BAAAJO010000005.1"/>
</dbReference>
<evidence type="ECO:0000259" key="4">
    <source>
        <dbReference type="PROSITE" id="PS50949"/>
    </source>
</evidence>
<dbReference type="InterPro" id="IPR011711">
    <property type="entry name" value="GntR_C"/>
</dbReference>
<dbReference type="GO" id="GO:0003677">
    <property type="term" value="F:DNA binding"/>
    <property type="evidence" value="ECO:0007669"/>
    <property type="project" value="UniProtKB-KW"/>
</dbReference>
<dbReference type="CDD" id="cd07377">
    <property type="entry name" value="WHTH_GntR"/>
    <property type="match status" value="1"/>
</dbReference>
<proteinExistence type="predicted"/>
<dbReference type="SUPFAM" id="SSF46785">
    <property type="entry name" value="Winged helix' DNA-binding domain"/>
    <property type="match status" value="1"/>
</dbReference>
<dbReference type="EMBL" id="BSEN01000006">
    <property type="protein sequence ID" value="GLJ76317.1"/>
    <property type="molecule type" value="Genomic_DNA"/>
</dbReference>
<dbReference type="AlphaFoldDB" id="A0A9W6HAG0"/>
<dbReference type="Gene3D" id="1.10.10.10">
    <property type="entry name" value="Winged helix-like DNA-binding domain superfamily/Winged helix DNA-binding domain"/>
    <property type="match status" value="1"/>
</dbReference>
<name>A0A9W6HAG0_9MICO</name>
<protein>
    <submittedName>
        <fullName evidence="5">Transcriptional regulator, GntR family protein</fullName>
    </submittedName>
</protein>
<gene>
    <name evidence="5" type="ORF">GCM10017584_18910</name>
</gene>
<dbReference type="InterPro" id="IPR036390">
    <property type="entry name" value="WH_DNA-bd_sf"/>
</dbReference>
<sequence length="233" mass="25432">MPLPTRNSAPLERRLLRDIVYERIYAGIIDGTLEPGETLLDETLTTWLGVSRTPVREALMRLADIGLVEMAPNRYTRVAPLDLRAIDEGVAAAGILLEQAVRRAVPHLGSPEIAELARQASEAKTNAKAGDGAALARAVDGFFFEFERASGDAVLLAAAEGLRPQVLRYVTVWTRPFDVDNLPAELDRIVAAAKEGDAEAAARLVGELFGASRRQFLDEYRRTDVDIDANPLN</sequence>
<organism evidence="5 6">
    <name type="scientific">Leifsonia poae</name>
    <dbReference type="NCBI Taxonomy" id="110933"/>
    <lineage>
        <taxon>Bacteria</taxon>
        <taxon>Bacillati</taxon>
        <taxon>Actinomycetota</taxon>
        <taxon>Actinomycetes</taxon>
        <taxon>Micrococcales</taxon>
        <taxon>Microbacteriaceae</taxon>
        <taxon>Leifsonia</taxon>
    </lineage>
</organism>
<dbReference type="PANTHER" id="PTHR43537">
    <property type="entry name" value="TRANSCRIPTIONAL REGULATOR, GNTR FAMILY"/>
    <property type="match status" value="1"/>
</dbReference>
<reference evidence="5" key="2">
    <citation type="submission" date="2023-01" db="EMBL/GenBank/DDBJ databases">
        <authorList>
            <person name="Sun Q."/>
            <person name="Evtushenko L."/>
        </authorList>
    </citation>
    <scope>NUCLEOTIDE SEQUENCE</scope>
    <source>
        <strain evidence="5">VKM Ac-1401</strain>
    </source>
</reference>
<keyword evidence="3" id="KW-0804">Transcription</keyword>
<dbReference type="InterPro" id="IPR036388">
    <property type="entry name" value="WH-like_DNA-bd_sf"/>
</dbReference>
<dbReference type="PROSITE" id="PS50949">
    <property type="entry name" value="HTH_GNTR"/>
    <property type="match status" value="1"/>
</dbReference>
<keyword evidence="6" id="KW-1185">Reference proteome</keyword>
<evidence type="ECO:0000313" key="6">
    <source>
        <dbReference type="Proteomes" id="UP001142372"/>
    </source>
</evidence>
<reference evidence="5" key="1">
    <citation type="journal article" date="2014" name="Int. J. Syst. Evol. Microbiol.">
        <title>Complete genome sequence of Corynebacterium casei LMG S-19264T (=DSM 44701T), isolated from a smear-ripened cheese.</title>
        <authorList>
            <consortium name="US DOE Joint Genome Institute (JGI-PGF)"/>
            <person name="Walter F."/>
            <person name="Albersmeier A."/>
            <person name="Kalinowski J."/>
            <person name="Ruckert C."/>
        </authorList>
    </citation>
    <scope>NUCLEOTIDE SEQUENCE</scope>
    <source>
        <strain evidence="5">VKM Ac-1401</strain>
    </source>
</reference>
<dbReference type="SUPFAM" id="SSF48008">
    <property type="entry name" value="GntR ligand-binding domain-like"/>
    <property type="match status" value="1"/>
</dbReference>
<evidence type="ECO:0000313" key="5">
    <source>
        <dbReference type="EMBL" id="GLJ76317.1"/>
    </source>
</evidence>
<dbReference type="Pfam" id="PF00392">
    <property type="entry name" value="GntR"/>
    <property type="match status" value="1"/>
</dbReference>
<accession>A0A9W6HAG0</accession>
<keyword evidence="1" id="KW-0805">Transcription regulation</keyword>
<dbReference type="PANTHER" id="PTHR43537:SF24">
    <property type="entry name" value="GLUCONATE OPERON TRANSCRIPTIONAL REPRESSOR"/>
    <property type="match status" value="1"/>
</dbReference>
<evidence type="ECO:0000256" key="3">
    <source>
        <dbReference type="ARBA" id="ARBA00023163"/>
    </source>
</evidence>
<evidence type="ECO:0000256" key="2">
    <source>
        <dbReference type="ARBA" id="ARBA00023125"/>
    </source>
</evidence>
<feature type="domain" description="HTH gntR-type" evidence="4">
    <location>
        <begin position="14"/>
        <end position="81"/>
    </location>
</feature>
<dbReference type="InterPro" id="IPR000524">
    <property type="entry name" value="Tscrpt_reg_HTH_GntR"/>
</dbReference>
<dbReference type="Gene3D" id="1.20.120.530">
    <property type="entry name" value="GntR ligand-binding domain-like"/>
    <property type="match status" value="1"/>
</dbReference>